<evidence type="ECO:0000256" key="1">
    <source>
        <dbReference type="ARBA" id="ARBA00012486"/>
    </source>
</evidence>
<evidence type="ECO:0000313" key="9">
    <source>
        <dbReference type="EMBL" id="CAD7454849.1"/>
    </source>
</evidence>
<dbReference type="FunFam" id="3.10.110.10:FF:000036">
    <property type="entry name" value="ubiquitin-conjugating enzyme E2Q-like protein 1"/>
    <property type="match status" value="1"/>
</dbReference>
<keyword evidence="4" id="KW-0833">Ubl conjugation pathway</keyword>
<evidence type="ECO:0000259" key="8">
    <source>
        <dbReference type="PROSITE" id="PS50127"/>
    </source>
</evidence>
<proteinExistence type="predicted"/>
<protein>
    <recommendedName>
        <fullName evidence="1">E2 ubiquitin-conjugating enzyme</fullName>
        <ecNumber evidence="1">2.3.2.23</ecNumber>
    </recommendedName>
</protein>
<dbReference type="Pfam" id="PF00179">
    <property type="entry name" value="UQ_con"/>
    <property type="match status" value="1"/>
</dbReference>
<feature type="region of interest" description="Disordered" evidence="7">
    <location>
        <begin position="1"/>
        <end position="22"/>
    </location>
</feature>
<dbReference type="EMBL" id="OE000733">
    <property type="protein sequence ID" value="CAD7454849.1"/>
    <property type="molecule type" value="Genomic_DNA"/>
</dbReference>
<dbReference type="PROSITE" id="PS50127">
    <property type="entry name" value="UBC_2"/>
    <property type="match status" value="1"/>
</dbReference>
<feature type="region of interest" description="Disordered" evidence="7">
    <location>
        <begin position="247"/>
        <end position="273"/>
    </location>
</feature>
<keyword evidence="3" id="KW-0547">Nucleotide-binding</keyword>
<feature type="region of interest" description="Disordered" evidence="7">
    <location>
        <begin position="129"/>
        <end position="156"/>
    </location>
</feature>
<dbReference type="CDD" id="cd23802">
    <property type="entry name" value="UBCc_UBE2Q"/>
    <property type="match status" value="1"/>
</dbReference>
<evidence type="ECO:0000256" key="5">
    <source>
        <dbReference type="ARBA" id="ARBA00022840"/>
    </source>
</evidence>
<evidence type="ECO:0000256" key="4">
    <source>
        <dbReference type="ARBA" id="ARBA00022786"/>
    </source>
</evidence>
<name>A0A7R9FJQ8_9NEOP</name>
<evidence type="ECO:0000256" key="3">
    <source>
        <dbReference type="ARBA" id="ARBA00022741"/>
    </source>
</evidence>
<dbReference type="InterPro" id="IPR016135">
    <property type="entry name" value="UBQ-conjugating_enzyme/RWD"/>
</dbReference>
<evidence type="ECO:0000256" key="2">
    <source>
        <dbReference type="ARBA" id="ARBA00022679"/>
    </source>
</evidence>
<dbReference type="GO" id="GO:0005524">
    <property type="term" value="F:ATP binding"/>
    <property type="evidence" value="ECO:0007669"/>
    <property type="project" value="UniProtKB-KW"/>
</dbReference>
<sequence length="445" mass="49031">MGFPQARERETSPASNMTSSQRRIWRYGNAMRPTPSSIPPPSLSIPTPLESLRPLRHTQFRRRGELISLEYKGMKRNRGRYAQETLTSTFINLSQRPCRLSDPSHMTQCNTLDDWSDLVAIFVSQRPKTSTLAGPTNQSAAAPRPGRGVGRPMSSRSKEKMAAAFRKIFRSSQKIGNPEGAVAGGQGCSSGNGGSPARRLLRSHGYHRDAVTPAEVGDAPVVAVVAAAPASRKSVADLFKSKKGGGCCSGSGSTSSATDKQTGGCGVTGPHKTVRSRRLMKELREIERVQQQQHRNDPIFTVELVNDNLFEWHVRLHRVDQESDLATDMRDMGIPYILLHLIFPDNFPFAPPFMRVISPRIEKGFVMEGGAICMELLTPRGWASAYTVEAVVMQFAASIVKGQGRIAKKHKGSKDFNRRSAEESFRSLVKTHEKYGWVTPPMADG</sequence>
<accession>A0A7R9FJQ8</accession>
<evidence type="ECO:0000256" key="6">
    <source>
        <dbReference type="ARBA" id="ARBA00055455"/>
    </source>
</evidence>
<feature type="region of interest" description="Disordered" evidence="7">
    <location>
        <begin position="175"/>
        <end position="196"/>
    </location>
</feature>
<gene>
    <name evidence="9" type="ORF">TTEB3V08_LOCUS2942</name>
</gene>
<dbReference type="SMART" id="SM00212">
    <property type="entry name" value="UBCc"/>
    <property type="match status" value="1"/>
</dbReference>
<dbReference type="InterPro" id="IPR000608">
    <property type="entry name" value="UBC"/>
</dbReference>
<dbReference type="GO" id="GO:0061631">
    <property type="term" value="F:ubiquitin conjugating enzyme activity"/>
    <property type="evidence" value="ECO:0007669"/>
    <property type="project" value="UniProtKB-EC"/>
</dbReference>
<comment type="function">
    <text evidence="6">Probable E2 ubiquitin-protein ligase that catalyzes the covalent attachment of ubiquitin to target proteins. May facilitate the monoubiquitination and degradation of MTOR and CCNE1 through interaction with FBXW7.</text>
</comment>
<feature type="compositionally biased region" description="Polar residues" evidence="7">
    <location>
        <begin position="129"/>
        <end position="140"/>
    </location>
</feature>
<dbReference type="Gene3D" id="3.10.110.10">
    <property type="entry name" value="Ubiquitin Conjugating Enzyme"/>
    <property type="match status" value="1"/>
</dbReference>
<dbReference type="SUPFAM" id="SSF54495">
    <property type="entry name" value="UBC-like"/>
    <property type="match status" value="1"/>
</dbReference>
<feature type="compositionally biased region" description="Polar residues" evidence="7">
    <location>
        <begin position="12"/>
        <end position="22"/>
    </location>
</feature>
<feature type="compositionally biased region" description="Gly residues" evidence="7">
    <location>
        <begin position="182"/>
        <end position="194"/>
    </location>
</feature>
<feature type="compositionally biased region" description="Basic and acidic residues" evidence="7">
    <location>
        <begin position="1"/>
        <end position="11"/>
    </location>
</feature>
<keyword evidence="2" id="KW-0808">Transferase</keyword>
<reference evidence="9" key="1">
    <citation type="submission" date="2020-11" db="EMBL/GenBank/DDBJ databases">
        <authorList>
            <person name="Tran Van P."/>
        </authorList>
    </citation>
    <scope>NUCLEOTIDE SEQUENCE</scope>
</reference>
<evidence type="ECO:0000256" key="7">
    <source>
        <dbReference type="SAM" id="MobiDB-lite"/>
    </source>
</evidence>
<organism evidence="9">
    <name type="scientific">Timema tahoe</name>
    <dbReference type="NCBI Taxonomy" id="61484"/>
    <lineage>
        <taxon>Eukaryota</taxon>
        <taxon>Metazoa</taxon>
        <taxon>Ecdysozoa</taxon>
        <taxon>Arthropoda</taxon>
        <taxon>Hexapoda</taxon>
        <taxon>Insecta</taxon>
        <taxon>Pterygota</taxon>
        <taxon>Neoptera</taxon>
        <taxon>Polyneoptera</taxon>
        <taxon>Phasmatodea</taxon>
        <taxon>Timematodea</taxon>
        <taxon>Timematoidea</taxon>
        <taxon>Timematidae</taxon>
        <taxon>Timema</taxon>
    </lineage>
</organism>
<dbReference type="AlphaFoldDB" id="A0A7R9FJQ8"/>
<feature type="domain" description="UBC core" evidence="8">
    <location>
        <begin position="274"/>
        <end position="438"/>
    </location>
</feature>
<dbReference type="EC" id="2.3.2.23" evidence="1"/>
<keyword evidence="5" id="KW-0067">ATP-binding</keyword>